<comment type="caution">
    <text evidence="2">The sequence shown here is derived from an EMBL/GenBank/DDBJ whole genome shotgun (WGS) entry which is preliminary data.</text>
</comment>
<keyword evidence="1" id="KW-0812">Transmembrane</keyword>
<proteinExistence type="predicted"/>
<dbReference type="EMBL" id="AMCI01007102">
    <property type="protein sequence ID" value="EJW93212.1"/>
    <property type="molecule type" value="Genomic_DNA"/>
</dbReference>
<sequence length="190" mass="20239">MTDMAKHNTMAASSGMFLVYCDCTTKSKAGKLQIVAAVTVGDVGDLVVGKNAIYYDNDGLEWDAVITKIIENPISIAQAFWSPYKRMAVAIENLINKNAAEKDAKLMKEATAKINEVPKATPESTPKSEVQPFDIGKFAGIFAALGMAVGMIGTALASLVKGFVSLTWWQVILAFAGIMLVISGPAMVMA</sequence>
<dbReference type="AlphaFoldDB" id="J9FUG0"/>
<protein>
    <submittedName>
        <fullName evidence="2">Uncharacterized protein</fullName>
    </submittedName>
</protein>
<feature type="transmembrane region" description="Helical" evidence="1">
    <location>
        <begin position="138"/>
        <end position="160"/>
    </location>
</feature>
<name>J9FUG0_9ZZZZ</name>
<accession>J9FUG0</accession>
<feature type="transmembrane region" description="Helical" evidence="1">
    <location>
        <begin position="166"/>
        <end position="188"/>
    </location>
</feature>
<feature type="non-terminal residue" evidence="2">
    <location>
        <position position="190"/>
    </location>
</feature>
<keyword evidence="1" id="KW-0472">Membrane</keyword>
<evidence type="ECO:0000256" key="1">
    <source>
        <dbReference type="SAM" id="Phobius"/>
    </source>
</evidence>
<keyword evidence="1" id="KW-1133">Transmembrane helix</keyword>
<reference evidence="2" key="1">
    <citation type="journal article" date="2012" name="PLoS ONE">
        <title>Gene sets for utilization of primary and secondary nutrition supplies in the distal gut of endangered iberian lynx.</title>
        <authorList>
            <person name="Alcaide M."/>
            <person name="Messina E."/>
            <person name="Richter M."/>
            <person name="Bargiela R."/>
            <person name="Peplies J."/>
            <person name="Huws S.A."/>
            <person name="Newbold C.J."/>
            <person name="Golyshin P.N."/>
            <person name="Simon M.A."/>
            <person name="Lopez G."/>
            <person name="Yakimov M.M."/>
            <person name="Ferrer M."/>
        </authorList>
    </citation>
    <scope>NUCLEOTIDE SEQUENCE</scope>
</reference>
<evidence type="ECO:0000313" key="2">
    <source>
        <dbReference type="EMBL" id="EJW93212.1"/>
    </source>
</evidence>
<organism evidence="2">
    <name type="scientific">gut metagenome</name>
    <dbReference type="NCBI Taxonomy" id="749906"/>
    <lineage>
        <taxon>unclassified sequences</taxon>
        <taxon>metagenomes</taxon>
        <taxon>organismal metagenomes</taxon>
    </lineage>
</organism>
<gene>
    <name evidence="2" type="ORF">EVA_18681</name>
</gene>